<evidence type="ECO:0000256" key="1">
    <source>
        <dbReference type="SAM" id="MobiDB-lite"/>
    </source>
</evidence>
<evidence type="ECO:0000313" key="3">
    <source>
        <dbReference type="Proteomes" id="UP000655225"/>
    </source>
</evidence>
<protein>
    <submittedName>
        <fullName evidence="2">Uncharacterized protein</fullName>
    </submittedName>
</protein>
<feature type="region of interest" description="Disordered" evidence="1">
    <location>
        <begin position="150"/>
        <end position="173"/>
    </location>
</feature>
<dbReference type="EMBL" id="JABCRI010000021">
    <property type="protein sequence ID" value="KAF8380613.1"/>
    <property type="molecule type" value="Genomic_DNA"/>
</dbReference>
<organism evidence="2 3">
    <name type="scientific">Tetracentron sinense</name>
    <name type="common">Spur-leaf</name>
    <dbReference type="NCBI Taxonomy" id="13715"/>
    <lineage>
        <taxon>Eukaryota</taxon>
        <taxon>Viridiplantae</taxon>
        <taxon>Streptophyta</taxon>
        <taxon>Embryophyta</taxon>
        <taxon>Tracheophyta</taxon>
        <taxon>Spermatophyta</taxon>
        <taxon>Magnoliopsida</taxon>
        <taxon>Trochodendrales</taxon>
        <taxon>Trochodendraceae</taxon>
        <taxon>Tetracentron</taxon>
    </lineage>
</organism>
<accession>A0A834YF73</accession>
<feature type="compositionally biased region" description="Low complexity" evidence="1">
    <location>
        <begin position="162"/>
        <end position="173"/>
    </location>
</feature>
<proteinExistence type="predicted"/>
<name>A0A834YF73_TETSI</name>
<dbReference type="AlphaFoldDB" id="A0A834YF73"/>
<dbReference type="Proteomes" id="UP000655225">
    <property type="component" value="Unassembled WGS sequence"/>
</dbReference>
<reference evidence="2 3" key="1">
    <citation type="submission" date="2020-04" db="EMBL/GenBank/DDBJ databases">
        <title>Plant Genome Project.</title>
        <authorList>
            <person name="Zhang R.-G."/>
        </authorList>
    </citation>
    <scope>NUCLEOTIDE SEQUENCE [LARGE SCALE GENOMIC DNA]</scope>
    <source>
        <strain evidence="2">YNK0</strain>
        <tissue evidence="2">Leaf</tissue>
    </source>
</reference>
<gene>
    <name evidence="2" type="ORF">HHK36_028101</name>
</gene>
<comment type="caution">
    <text evidence="2">The sequence shown here is derived from an EMBL/GenBank/DDBJ whole genome shotgun (WGS) entry which is preliminary data.</text>
</comment>
<sequence length="173" mass="18591">MGFFCSVQTAGTSAIHLPMGFDLVTEVLDLSPVAQATLSRLELQSSDLRCPVGYIDPSTSFLLFLPSSIFSGELHHSGNTIINSFPRSAVEEANHRPISPATPPAFSLPPSSPQLVSVSIYLDHNFCQTGSIAGQISGILFFPARSHPPSLSSPARSHRRQQLSLPSHLLLQS</sequence>
<evidence type="ECO:0000313" key="2">
    <source>
        <dbReference type="EMBL" id="KAF8380613.1"/>
    </source>
</evidence>
<keyword evidence="3" id="KW-1185">Reference proteome</keyword>